<dbReference type="KEGG" id="ehx:EMIHUDRAFT_203718"/>
<dbReference type="PaxDb" id="2903-EOD29187"/>
<keyword evidence="2" id="KW-1185">Reference proteome</keyword>
<reference evidence="2" key="1">
    <citation type="journal article" date="2013" name="Nature">
        <title>Pan genome of the phytoplankton Emiliania underpins its global distribution.</title>
        <authorList>
            <person name="Read B.A."/>
            <person name="Kegel J."/>
            <person name="Klute M.J."/>
            <person name="Kuo A."/>
            <person name="Lefebvre S.C."/>
            <person name="Maumus F."/>
            <person name="Mayer C."/>
            <person name="Miller J."/>
            <person name="Monier A."/>
            <person name="Salamov A."/>
            <person name="Young J."/>
            <person name="Aguilar M."/>
            <person name="Claverie J.M."/>
            <person name="Frickenhaus S."/>
            <person name="Gonzalez K."/>
            <person name="Herman E.K."/>
            <person name="Lin Y.C."/>
            <person name="Napier J."/>
            <person name="Ogata H."/>
            <person name="Sarno A.F."/>
            <person name="Shmutz J."/>
            <person name="Schroeder D."/>
            <person name="de Vargas C."/>
            <person name="Verret F."/>
            <person name="von Dassow P."/>
            <person name="Valentin K."/>
            <person name="Van de Peer Y."/>
            <person name="Wheeler G."/>
            <person name="Dacks J.B."/>
            <person name="Delwiche C.F."/>
            <person name="Dyhrman S.T."/>
            <person name="Glockner G."/>
            <person name="John U."/>
            <person name="Richards T."/>
            <person name="Worden A.Z."/>
            <person name="Zhang X."/>
            <person name="Grigoriev I.V."/>
            <person name="Allen A.E."/>
            <person name="Bidle K."/>
            <person name="Borodovsky M."/>
            <person name="Bowler C."/>
            <person name="Brownlee C."/>
            <person name="Cock J.M."/>
            <person name="Elias M."/>
            <person name="Gladyshev V.N."/>
            <person name="Groth M."/>
            <person name="Guda C."/>
            <person name="Hadaegh A."/>
            <person name="Iglesias-Rodriguez M.D."/>
            <person name="Jenkins J."/>
            <person name="Jones B.M."/>
            <person name="Lawson T."/>
            <person name="Leese F."/>
            <person name="Lindquist E."/>
            <person name="Lobanov A."/>
            <person name="Lomsadze A."/>
            <person name="Malik S.B."/>
            <person name="Marsh M.E."/>
            <person name="Mackinder L."/>
            <person name="Mock T."/>
            <person name="Mueller-Roeber B."/>
            <person name="Pagarete A."/>
            <person name="Parker M."/>
            <person name="Probert I."/>
            <person name="Quesneville H."/>
            <person name="Raines C."/>
            <person name="Rensing S.A."/>
            <person name="Riano-Pachon D.M."/>
            <person name="Richier S."/>
            <person name="Rokitta S."/>
            <person name="Shiraiwa Y."/>
            <person name="Soanes D.M."/>
            <person name="van der Giezen M."/>
            <person name="Wahlund T.M."/>
            <person name="Williams B."/>
            <person name="Wilson W."/>
            <person name="Wolfe G."/>
            <person name="Wurch L.L."/>
        </authorList>
    </citation>
    <scope>NUCLEOTIDE SEQUENCE</scope>
</reference>
<proteinExistence type="predicted"/>
<sequence length="311" mass="34092">MDFRGDRQRLGFRGGLCELPHDILSHALSHVVVRGGCAAAGRLRQACSFFASRGGSLAMEQGCRSVVAARWGVSEWEAEGRRGRAATRPVLEVRDGAWRRGDWVLTAAYAVDLPLAVSRFVEARRRVQELPPGTADYEDKAVSLALLRADAAEARALLPEGFDVSPPERDYPSKDPIGTTGPALLTHHLLMALLPSEKAARCWDASCSLSEVLLHACTTCNSPTRHTARPTHLFVDFQMRVREMAETAAVVPPPPPLPAELRAALLEAPQGRERQREREAPLDAKFRSVQLGCRTLRLQAPADANGWQRLS</sequence>
<reference evidence="1" key="2">
    <citation type="submission" date="2024-10" db="UniProtKB">
        <authorList>
            <consortium name="EnsemblProtists"/>
        </authorList>
    </citation>
    <scope>IDENTIFICATION</scope>
</reference>
<accession>A0A0D3K0A2</accession>
<evidence type="ECO:0000313" key="1">
    <source>
        <dbReference type="EnsemblProtists" id="EOD29187"/>
    </source>
</evidence>
<dbReference type="GeneID" id="19046537"/>
<evidence type="ECO:0000313" key="2">
    <source>
        <dbReference type="Proteomes" id="UP000013827"/>
    </source>
</evidence>
<dbReference type="EnsemblProtists" id="EOD29187">
    <property type="protein sequence ID" value="EOD29187"/>
    <property type="gene ID" value="EMIHUDRAFT_203718"/>
</dbReference>
<protein>
    <submittedName>
        <fullName evidence="1">Uncharacterized protein</fullName>
    </submittedName>
</protein>
<organism evidence="1 2">
    <name type="scientific">Emiliania huxleyi (strain CCMP1516)</name>
    <dbReference type="NCBI Taxonomy" id="280463"/>
    <lineage>
        <taxon>Eukaryota</taxon>
        <taxon>Haptista</taxon>
        <taxon>Haptophyta</taxon>
        <taxon>Prymnesiophyceae</taxon>
        <taxon>Isochrysidales</taxon>
        <taxon>Noelaerhabdaceae</taxon>
        <taxon>Emiliania</taxon>
    </lineage>
</organism>
<dbReference type="HOGENOM" id="CLU_1063327_0_0_1"/>
<dbReference type="Proteomes" id="UP000013827">
    <property type="component" value="Unassembled WGS sequence"/>
</dbReference>
<dbReference type="AlphaFoldDB" id="A0A0D3K0A2"/>
<dbReference type="RefSeq" id="XP_005781616.1">
    <property type="nucleotide sequence ID" value="XM_005781559.1"/>
</dbReference>
<name>A0A0D3K0A2_EMIH1</name>